<keyword evidence="2" id="KW-0378">Hydrolase</keyword>
<evidence type="ECO:0000256" key="2">
    <source>
        <dbReference type="HAMAP-Rule" id="MF_02213"/>
    </source>
</evidence>
<organism evidence="4 5">
    <name type="scientific">Raoultibacter timonensis</name>
    <dbReference type="NCBI Taxonomy" id="1907662"/>
    <lineage>
        <taxon>Bacteria</taxon>
        <taxon>Bacillati</taxon>
        <taxon>Actinomycetota</taxon>
        <taxon>Coriobacteriia</taxon>
        <taxon>Eggerthellales</taxon>
        <taxon>Eggerthellaceae</taxon>
        <taxon>Raoultibacter</taxon>
    </lineage>
</organism>
<comment type="catalytic activity">
    <reaction evidence="2">
        <text>L-glutamine + H2O = L-glutamate + NH4(+)</text>
        <dbReference type="Rhea" id="RHEA:15889"/>
        <dbReference type="ChEBI" id="CHEBI:15377"/>
        <dbReference type="ChEBI" id="CHEBI:28938"/>
        <dbReference type="ChEBI" id="CHEBI:29985"/>
        <dbReference type="ChEBI" id="CHEBI:58359"/>
        <dbReference type="EC" id="3.5.1.2"/>
    </reaction>
</comment>
<feature type="active site" description="Nucleophile" evidence="2">
    <location>
        <position position="94"/>
    </location>
</feature>
<proteinExistence type="inferred from homology"/>
<dbReference type="Gene3D" id="3.40.50.880">
    <property type="match status" value="1"/>
</dbReference>
<dbReference type="CDD" id="cd01750">
    <property type="entry name" value="GATase1_CobQ"/>
    <property type="match status" value="1"/>
</dbReference>
<dbReference type="InterPro" id="IPR033949">
    <property type="entry name" value="CobQ_GATase1"/>
</dbReference>
<gene>
    <name evidence="2" type="primary">gatD</name>
    <name evidence="4" type="ORF">CE91St30_05460</name>
</gene>
<dbReference type="EC" id="6.3.5.13" evidence="2"/>
<comment type="pathway">
    <text evidence="2">Cell wall biogenesis; peptidoglycan biosynthesis.</text>
</comment>
<dbReference type="InterPro" id="IPR029062">
    <property type="entry name" value="Class_I_gatase-like"/>
</dbReference>
<evidence type="ECO:0000259" key="3">
    <source>
        <dbReference type="Pfam" id="PF07685"/>
    </source>
</evidence>
<dbReference type="Proteomes" id="UP001320544">
    <property type="component" value="Chromosome"/>
</dbReference>
<dbReference type="EC" id="3.5.1.2" evidence="2"/>
<evidence type="ECO:0000256" key="1">
    <source>
        <dbReference type="ARBA" id="ARBA00022962"/>
    </source>
</evidence>
<keyword evidence="2" id="KW-0133">Cell shape</keyword>
<accession>A0ABN6MDB6</accession>
<dbReference type="HAMAP" id="MF_02213">
    <property type="entry name" value="Lipid_II_synth_GatD"/>
    <property type="match status" value="1"/>
</dbReference>
<keyword evidence="2" id="KW-0436">Ligase</keyword>
<name>A0ABN6MDB6_9ACTN</name>
<dbReference type="InterPro" id="IPR043702">
    <property type="entry name" value="Lipid_II_synth_GatD"/>
</dbReference>
<keyword evidence="5" id="KW-1185">Reference proteome</keyword>
<dbReference type="InterPro" id="IPR011698">
    <property type="entry name" value="GATase_3"/>
</dbReference>
<comment type="subunit">
    <text evidence="2">Forms a heterodimer with MurT.</text>
</comment>
<comment type="similarity">
    <text evidence="2">Belongs to the CobB/CobQ family. GatD subfamily.</text>
</comment>
<keyword evidence="2" id="KW-0961">Cell wall biogenesis/degradation</keyword>
<comment type="catalytic activity">
    <reaction evidence="2">
        <text>beta-D-GlcNAc-(1-&gt;4)-Mur2Ac(oyl-L-Ala-gamma-D-Glu-L-Lys-D-Ala-D-Ala)-di-trans,octa-cis-undecaprenyl diphosphate + L-glutamine + ATP + H2O = beta-D-GlcNAc-(1-&gt;4)-Mur2Ac(oyl-L-Ala-D-isoglutaminyl-L-Lys-D-Ala-D-Ala)-di-trans,octa-cis-undecaprenyl diphosphate + L-glutamate + ADP + phosphate + H(+)</text>
        <dbReference type="Rhea" id="RHEA:57928"/>
        <dbReference type="ChEBI" id="CHEBI:15377"/>
        <dbReference type="ChEBI" id="CHEBI:15378"/>
        <dbReference type="ChEBI" id="CHEBI:29985"/>
        <dbReference type="ChEBI" id="CHEBI:30616"/>
        <dbReference type="ChEBI" id="CHEBI:43474"/>
        <dbReference type="ChEBI" id="CHEBI:58359"/>
        <dbReference type="ChEBI" id="CHEBI:60033"/>
        <dbReference type="ChEBI" id="CHEBI:62233"/>
        <dbReference type="ChEBI" id="CHEBI:456216"/>
        <dbReference type="EC" id="6.3.5.13"/>
    </reaction>
</comment>
<dbReference type="SUPFAM" id="SSF52317">
    <property type="entry name" value="Class I glutamine amidotransferase-like"/>
    <property type="match status" value="1"/>
</dbReference>
<feature type="domain" description="CobB/CobQ-like glutamine amidotransferase" evidence="3">
    <location>
        <begin position="5"/>
        <end position="203"/>
    </location>
</feature>
<keyword evidence="2" id="KW-0573">Peptidoglycan synthesis</keyword>
<comment type="function">
    <text evidence="2">The lipid II isoglutaminyl synthase complex catalyzes the formation of alpha-D-isoglutamine in the cell wall lipid II stem peptide. The GatD subunit catalyzes the hydrolysis of glutamine to glutamate and ammonia. The resulting ammonia molecule is channeled to the active site of MurT.</text>
</comment>
<dbReference type="Pfam" id="PF07685">
    <property type="entry name" value="GATase_3"/>
    <property type="match status" value="1"/>
</dbReference>
<dbReference type="RefSeq" id="WP_102379143.1">
    <property type="nucleotide sequence ID" value="NZ_AP025564.1"/>
</dbReference>
<sequence length="251" mass="27174">MESLRIAHLFPDLLNLYGDGGNVKCLAKRIEWRGMPVEIVSVNHGETIDLSAVDIVFLGGGPDREQRLASEQLLRMRDDLSAYVEADGVLLAICGGYQILGSEWLLGDESVEGLGIVDMVTKRADGSRDRLIDNVVLRSPIAERPVVGYENHAGRTFLGQGLTPLGAVVSSGGHGNNDTDKSDGVLYRNVVGTYLHGPLLGKNPEIADHLIARALEVRAARMGIEAEPLRPLDDAVEIAANDYMVKRLGVR</sequence>
<evidence type="ECO:0000313" key="5">
    <source>
        <dbReference type="Proteomes" id="UP001320544"/>
    </source>
</evidence>
<reference evidence="4 5" key="1">
    <citation type="submission" date="2022-01" db="EMBL/GenBank/DDBJ databases">
        <title>Novel bile acid biosynthetic pathways are enriched in the microbiome of centenarians.</title>
        <authorList>
            <person name="Sato Y."/>
            <person name="Atarashi K."/>
            <person name="Plichta R.D."/>
            <person name="Arai Y."/>
            <person name="Sasajima S."/>
            <person name="Kearney M.S."/>
            <person name="Suda W."/>
            <person name="Takeshita K."/>
            <person name="Sasaki T."/>
            <person name="Okamoto S."/>
            <person name="Skelly N.A."/>
            <person name="Okamura Y."/>
            <person name="Vlamakis H."/>
            <person name="Li Y."/>
            <person name="Tanoue T."/>
            <person name="Takei H."/>
            <person name="Nittono H."/>
            <person name="Narushima S."/>
            <person name="Irie J."/>
            <person name="Itoh H."/>
            <person name="Moriya K."/>
            <person name="Sugiura Y."/>
            <person name="Suematsu M."/>
            <person name="Moritoki N."/>
            <person name="Shibata S."/>
            <person name="Littman R.D."/>
            <person name="Fischbach A.M."/>
            <person name="Uwamino Y."/>
            <person name="Inoue T."/>
            <person name="Honda A."/>
            <person name="Hattori M."/>
            <person name="Murai T."/>
            <person name="Xavier J.R."/>
            <person name="Hirose N."/>
            <person name="Honda K."/>
        </authorList>
    </citation>
    <scope>NUCLEOTIDE SEQUENCE [LARGE SCALE GENOMIC DNA]</scope>
    <source>
        <strain evidence="4 5">CE91-St30</strain>
    </source>
</reference>
<dbReference type="PROSITE" id="PS51274">
    <property type="entry name" value="GATASE_COBBQ"/>
    <property type="match status" value="1"/>
</dbReference>
<dbReference type="PANTHER" id="PTHR21343">
    <property type="entry name" value="DETHIOBIOTIN SYNTHETASE"/>
    <property type="match status" value="1"/>
</dbReference>
<dbReference type="EMBL" id="AP025564">
    <property type="protein sequence ID" value="BDE95213.1"/>
    <property type="molecule type" value="Genomic_DNA"/>
</dbReference>
<feature type="binding site" evidence="2">
    <location>
        <position position="130"/>
    </location>
    <ligand>
        <name>substrate</name>
    </ligand>
</feature>
<evidence type="ECO:0000313" key="4">
    <source>
        <dbReference type="EMBL" id="BDE95213.1"/>
    </source>
</evidence>
<dbReference type="PANTHER" id="PTHR21343:SF9">
    <property type="entry name" value="LIPID II ISOGLUTAMINYL SYNTHASE (GLUTAMINE-HYDROLYZING) SUBUNIT GATD"/>
    <property type="match status" value="1"/>
</dbReference>
<feature type="active site" evidence="2">
    <location>
        <position position="196"/>
    </location>
</feature>
<keyword evidence="1 2" id="KW-0315">Glutamine amidotransferase</keyword>
<protein>
    <recommendedName>
        <fullName evidence="2">Lipid II isoglutaminyl synthase (glutamine-hydrolyzing) subunit GatD</fullName>
        <ecNumber evidence="2">6.3.5.13</ecNumber>
    </recommendedName>
    <alternativeName>
        <fullName evidence="2">Lipid II isoglutaminyl synthase glutaminase subunit</fullName>
        <ecNumber evidence="2">3.5.1.2</ecNumber>
    </alternativeName>
</protein>